<evidence type="ECO:0000313" key="1">
    <source>
        <dbReference type="EMBL" id="KAK8475522.1"/>
    </source>
</evidence>
<comment type="caution">
    <text evidence="1">The sequence shown here is derived from an EMBL/GenBank/DDBJ whole genome shotgun (WGS) entry which is preliminary data.</text>
</comment>
<protein>
    <submittedName>
        <fullName evidence="1">Uncharacterized protein</fullName>
    </submittedName>
</protein>
<dbReference type="Proteomes" id="UP001396334">
    <property type="component" value="Unassembled WGS sequence"/>
</dbReference>
<organism evidence="1 2">
    <name type="scientific">Hibiscus sabdariffa</name>
    <name type="common">roselle</name>
    <dbReference type="NCBI Taxonomy" id="183260"/>
    <lineage>
        <taxon>Eukaryota</taxon>
        <taxon>Viridiplantae</taxon>
        <taxon>Streptophyta</taxon>
        <taxon>Embryophyta</taxon>
        <taxon>Tracheophyta</taxon>
        <taxon>Spermatophyta</taxon>
        <taxon>Magnoliopsida</taxon>
        <taxon>eudicotyledons</taxon>
        <taxon>Gunneridae</taxon>
        <taxon>Pentapetalae</taxon>
        <taxon>rosids</taxon>
        <taxon>malvids</taxon>
        <taxon>Malvales</taxon>
        <taxon>Malvaceae</taxon>
        <taxon>Malvoideae</taxon>
        <taxon>Hibiscus</taxon>
    </lineage>
</organism>
<evidence type="ECO:0000313" key="2">
    <source>
        <dbReference type="Proteomes" id="UP001396334"/>
    </source>
</evidence>
<proteinExistence type="predicted"/>
<sequence>MIGTTIADATVVEATIVGATVAREDEQRRSEEPTGDCSISQGDSIKILCSFCSSKLLTTSSLCSSKSQTCNLVGRTGIGQRLFGSRVRKDIVERAAQLDVAVANKLAWLRSQEDELA</sequence>
<dbReference type="EMBL" id="JBBPBN010002514">
    <property type="protein sequence ID" value="KAK8475522.1"/>
    <property type="molecule type" value="Genomic_DNA"/>
</dbReference>
<accession>A0ABR1Z7D2</accession>
<keyword evidence="2" id="KW-1185">Reference proteome</keyword>
<gene>
    <name evidence="1" type="ORF">V6N11_029078</name>
</gene>
<reference evidence="1 2" key="1">
    <citation type="journal article" date="2024" name="G3 (Bethesda)">
        <title>Genome assembly of Hibiscus sabdariffa L. provides insights into metabolisms of medicinal natural products.</title>
        <authorList>
            <person name="Kim T."/>
        </authorList>
    </citation>
    <scope>NUCLEOTIDE SEQUENCE [LARGE SCALE GENOMIC DNA]</scope>
    <source>
        <strain evidence="1">TK-2024</strain>
        <tissue evidence="1">Old leaves</tissue>
    </source>
</reference>
<name>A0ABR1Z7D2_9ROSI</name>